<dbReference type="AlphaFoldDB" id="A0AA96Y4P3"/>
<dbReference type="PANTHER" id="PTHR46401">
    <property type="entry name" value="GLYCOSYLTRANSFERASE WBBK-RELATED"/>
    <property type="match status" value="1"/>
</dbReference>
<sequence length="1058" mass="119118">MRIVLDLQAAQTKQVSDSDFFKQPPLLLAKAIARHRGKHEVLLLLSDRFSDTIEPLRACFDSLLPPENVRVWAAPAWMSPDAAHQPWRDRTSALIREAFLASLQPDIVHFTAPIGEPSPDVALSIGTFTQTLPTAVTLLESVAPVSLDGLMSEWQDLASWRLLDHLKRANLWLAVSESLRQESAAVLGISQEQIVHLAADEEQDNGRNWDIAAERAIAAFEKLHHGRSSTTQVLAAPTHRPKLAYISPLPPEKSGIADYSAELLPELARYYEIEVVVAQDTISDLWINANCPIRSVEWFEAHAYQYDRILYHFGNSHYHQHMFSLLERFPGVVALHDFYLGHIVAAMEMQNASPYCWTRELYHAHGYAAVQERFKSADLSAVVFKYPCNLSILQQANSVIVHSSFARRLANQWYGDRWSEDWGQVNMPRVPPGEGDRLVSRQILGIPEDAFLICSFGMLGQIKQNHRLLNAWLNSAIAQDPNTLLVFVGENPGGEYGKSIAEAIERSGLSEQVQVTGWTDMPTFRHYLRAADVAVQLRSSSRGETSAAALDCLNYGLPTVVNASGSMAELPQDAVWMVPEEFTDADLTYALETLWQNTEKRQALSQAAECLIHTLHTPQECASQYFNYIEQQYSQCSSSQRLIQGLSSTDNSSVPSHDWLAIAQSVAQSFPPKQPAKQLFVDVSAICRSDLKTGVQRVVRSLLMEWLNNPPPGYRIEPVYFTFNQGWQCYYARKYTLGLLQCPLESLCDEPVDIHSGDIFLGADLTNDYIVQNEKAGFFAKLQNHNVKTYFVVYDLLPILRPEVFPPNVDKNHLNWLSSVSRVGDGAICISQAVAEELAEWMRTNQPDRMRPFNIGWFHLGADIQSSSPTKGLPDDAEALLAKLSTAPTFLMVGTVEPRKGHRQTLEAIEQLWRQGQRLNLVIVGKQGWLMEDLAEKIRQHPEYDKQLFWLSGISDEYLEQIYAASSCLISPSEGEGFGLPLIEAAQHSLPIIARDIPVFREVAKENAYYFQGLTPEDLATAIQDWLMLYQSNKHPRSDQMPWQTWEKSAKQLLETLL</sequence>
<dbReference type="CDD" id="cd03809">
    <property type="entry name" value="GT4_MtfB-like"/>
    <property type="match status" value="1"/>
</dbReference>
<dbReference type="InterPro" id="IPR001296">
    <property type="entry name" value="Glyco_trans_1"/>
</dbReference>
<dbReference type="EMBL" id="CP053540">
    <property type="protein sequence ID" value="WOB44717.1"/>
    <property type="molecule type" value="Genomic_DNA"/>
</dbReference>
<name>A0AA96Y4P3_9CYAN</name>
<feature type="domain" description="Glycosyl transferase family 1" evidence="1">
    <location>
        <begin position="885"/>
        <end position="1031"/>
    </location>
</feature>
<evidence type="ECO:0000259" key="1">
    <source>
        <dbReference type="Pfam" id="PF00534"/>
    </source>
</evidence>
<dbReference type="GO" id="GO:0009103">
    <property type="term" value="P:lipopolysaccharide biosynthetic process"/>
    <property type="evidence" value="ECO:0007669"/>
    <property type="project" value="TreeGrafter"/>
</dbReference>
<accession>A0AA96Y4P3</accession>
<feature type="domain" description="Glycosyl transferase family 1" evidence="1">
    <location>
        <begin position="440"/>
        <end position="608"/>
    </location>
</feature>
<dbReference type="SUPFAM" id="SSF53756">
    <property type="entry name" value="UDP-Glycosyltransferase/glycogen phosphorylase"/>
    <property type="match status" value="3"/>
</dbReference>
<dbReference type="CDD" id="cd03801">
    <property type="entry name" value="GT4_PimA-like"/>
    <property type="match status" value="1"/>
</dbReference>
<dbReference type="Pfam" id="PF00534">
    <property type="entry name" value="Glycos_transf_1"/>
    <property type="match status" value="2"/>
</dbReference>
<evidence type="ECO:0000313" key="2">
    <source>
        <dbReference type="EMBL" id="WOB44717.1"/>
    </source>
</evidence>
<dbReference type="Gene3D" id="3.40.50.2000">
    <property type="entry name" value="Glycogen Phosphorylase B"/>
    <property type="match status" value="3"/>
</dbReference>
<organism evidence="2">
    <name type="scientific">Thermoleptolyngbya oregonensis NK1-22</name>
    <dbReference type="NCBI Taxonomy" id="2547457"/>
    <lineage>
        <taxon>Bacteria</taxon>
        <taxon>Bacillati</taxon>
        <taxon>Cyanobacteriota</taxon>
        <taxon>Cyanophyceae</taxon>
        <taxon>Oculatellales</taxon>
        <taxon>Oculatellaceae</taxon>
        <taxon>Thermoleptolyngbya</taxon>
    </lineage>
</organism>
<dbReference type="KEGG" id="tog:HNI00_17340"/>
<dbReference type="GO" id="GO:0016757">
    <property type="term" value="F:glycosyltransferase activity"/>
    <property type="evidence" value="ECO:0007669"/>
    <property type="project" value="InterPro"/>
</dbReference>
<reference evidence="2" key="1">
    <citation type="submission" date="2020-05" db="EMBL/GenBank/DDBJ databases">
        <authorList>
            <person name="Zhu T."/>
            <person name="Keshari N."/>
            <person name="Lu X."/>
        </authorList>
    </citation>
    <scope>NUCLEOTIDE SEQUENCE</scope>
    <source>
        <strain evidence="2">NK1-22</strain>
    </source>
</reference>
<protein>
    <submittedName>
        <fullName evidence="2">Glycosyltransferase</fullName>
    </submittedName>
</protein>
<dbReference type="PANTHER" id="PTHR46401:SF9">
    <property type="entry name" value="MANNOSYLTRANSFERASE A"/>
    <property type="match status" value="1"/>
</dbReference>
<proteinExistence type="predicted"/>
<gene>
    <name evidence="2" type="ORF">HNI00_17340</name>
</gene>